<comment type="caution">
    <text evidence="1">The sequence shown here is derived from an EMBL/GenBank/DDBJ whole genome shotgun (WGS) entry which is preliminary data.</text>
</comment>
<dbReference type="RefSeq" id="WP_379048516.1">
    <property type="nucleotide sequence ID" value="NZ_JBHULZ010000041.1"/>
</dbReference>
<dbReference type="Proteomes" id="UP001597357">
    <property type="component" value="Unassembled WGS sequence"/>
</dbReference>
<gene>
    <name evidence="1" type="ORF">ACFSQ0_11820</name>
</gene>
<sequence>MTDANELADSCVITSLSSNNILNAFTPFDDASLIRMGNMYDNINQLAKKKRCKLLLTWFINKPQLS</sequence>
<keyword evidence="2" id="KW-1185">Reference proteome</keyword>
<protein>
    <submittedName>
        <fullName evidence="1">Uncharacterized protein</fullName>
    </submittedName>
</protein>
<evidence type="ECO:0000313" key="1">
    <source>
        <dbReference type="EMBL" id="MFD2698682.1"/>
    </source>
</evidence>
<name>A0ABW5SG11_9FLAO</name>
<proteinExistence type="predicted"/>
<reference evidence="2" key="1">
    <citation type="journal article" date="2019" name="Int. J. Syst. Evol. Microbiol.">
        <title>The Global Catalogue of Microorganisms (GCM) 10K type strain sequencing project: providing services to taxonomists for standard genome sequencing and annotation.</title>
        <authorList>
            <consortium name="The Broad Institute Genomics Platform"/>
            <consortium name="The Broad Institute Genome Sequencing Center for Infectious Disease"/>
            <person name="Wu L."/>
            <person name="Ma J."/>
        </authorList>
    </citation>
    <scope>NUCLEOTIDE SEQUENCE [LARGE SCALE GENOMIC DNA]</scope>
    <source>
        <strain evidence="2">KCTC 42255</strain>
    </source>
</reference>
<evidence type="ECO:0000313" key="2">
    <source>
        <dbReference type="Proteomes" id="UP001597357"/>
    </source>
</evidence>
<dbReference type="EMBL" id="JBHULZ010000041">
    <property type="protein sequence ID" value="MFD2698682.1"/>
    <property type="molecule type" value="Genomic_DNA"/>
</dbReference>
<accession>A0ABW5SG11</accession>
<organism evidence="1 2">
    <name type="scientific">Mesonia sediminis</name>
    <dbReference type="NCBI Taxonomy" id="1703946"/>
    <lineage>
        <taxon>Bacteria</taxon>
        <taxon>Pseudomonadati</taxon>
        <taxon>Bacteroidota</taxon>
        <taxon>Flavobacteriia</taxon>
        <taxon>Flavobacteriales</taxon>
        <taxon>Flavobacteriaceae</taxon>
        <taxon>Mesonia</taxon>
    </lineage>
</organism>